<organism evidence="8 9">
    <name type="scientific">Coccomyxa subellipsoidea (strain C-169)</name>
    <name type="common">Green microalga</name>
    <dbReference type="NCBI Taxonomy" id="574566"/>
    <lineage>
        <taxon>Eukaryota</taxon>
        <taxon>Viridiplantae</taxon>
        <taxon>Chlorophyta</taxon>
        <taxon>core chlorophytes</taxon>
        <taxon>Trebouxiophyceae</taxon>
        <taxon>Trebouxiophyceae incertae sedis</taxon>
        <taxon>Coccomyxaceae</taxon>
        <taxon>Coccomyxa</taxon>
        <taxon>Coccomyxa subellipsoidea</taxon>
    </lineage>
</organism>
<dbReference type="GO" id="GO:0005524">
    <property type="term" value="F:ATP binding"/>
    <property type="evidence" value="ECO:0007669"/>
    <property type="project" value="UniProtKB-UniRule"/>
</dbReference>
<dbReference type="eggNOG" id="KOG0192">
    <property type="taxonomic scope" value="Eukaryota"/>
</dbReference>
<feature type="compositionally biased region" description="Polar residues" evidence="5">
    <location>
        <begin position="1"/>
        <end position="12"/>
    </location>
</feature>
<dbReference type="InterPro" id="IPR011009">
    <property type="entry name" value="Kinase-like_dom_sf"/>
</dbReference>
<feature type="region of interest" description="Disordered" evidence="5">
    <location>
        <begin position="549"/>
        <end position="585"/>
    </location>
</feature>
<evidence type="ECO:0000256" key="1">
    <source>
        <dbReference type="ARBA" id="ARBA00022543"/>
    </source>
</evidence>
<dbReference type="Proteomes" id="UP000007264">
    <property type="component" value="Unassembled WGS sequence"/>
</dbReference>
<dbReference type="SUPFAM" id="SSF55781">
    <property type="entry name" value="GAF domain-like"/>
    <property type="match status" value="1"/>
</dbReference>
<dbReference type="Gene3D" id="3.30.200.20">
    <property type="entry name" value="Phosphorylase Kinase, domain 1"/>
    <property type="match status" value="1"/>
</dbReference>
<dbReference type="Gene3D" id="3.30.450.20">
    <property type="entry name" value="PAS domain"/>
    <property type="match status" value="1"/>
</dbReference>
<proteinExistence type="predicted"/>
<dbReference type="GO" id="GO:0004674">
    <property type="term" value="F:protein serine/threonine kinase activity"/>
    <property type="evidence" value="ECO:0007669"/>
    <property type="project" value="TreeGrafter"/>
</dbReference>
<dbReference type="SUPFAM" id="SSF55785">
    <property type="entry name" value="PYP-like sensor domain (PAS domain)"/>
    <property type="match status" value="1"/>
</dbReference>
<evidence type="ECO:0000256" key="2">
    <source>
        <dbReference type="ARBA" id="ARBA00022606"/>
    </source>
</evidence>
<dbReference type="Pfam" id="PF07714">
    <property type="entry name" value="PK_Tyr_Ser-Thr"/>
    <property type="match status" value="1"/>
</dbReference>
<keyword evidence="9" id="KW-1185">Reference proteome</keyword>
<dbReference type="InterPro" id="IPR000014">
    <property type="entry name" value="PAS"/>
</dbReference>
<dbReference type="PROSITE" id="PS50011">
    <property type="entry name" value="PROTEIN_KINASE_DOM"/>
    <property type="match status" value="1"/>
</dbReference>
<dbReference type="InterPro" id="IPR017441">
    <property type="entry name" value="Protein_kinase_ATP_BS"/>
</dbReference>
<dbReference type="OrthoDB" id="544619at2759"/>
<dbReference type="InterPro" id="IPR003018">
    <property type="entry name" value="GAF"/>
</dbReference>
<dbReference type="InterPro" id="IPR035965">
    <property type="entry name" value="PAS-like_dom_sf"/>
</dbReference>
<dbReference type="PANTHER" id="PTHR44329:SF214">
    <property type="entry name" value="PROTEIN KINASE DOMAIN-CONTAINING PROTEIN"/>
    <property type="match status" value="1"/>
</dbReference>
<dbReference type="Gene3D" id="1.10.510.10">
    <property type="entry name" value="Transferase(Phosphotransferase) domain 1"/>
    <property type="match status" value="1"/>
</dbReference>
<evidence type="ECO:0000256" key="3">
    <source>
        <dbReference type="ARBA" id="ARBA00023170"/>
    </source>
</evidence>
<gene>
    <name evidence="8" type="ORF">COCSUDRAFT_46477</name>
</gene>
<dbReference type="KEGG" id="csl:COCSUDRAFT_46477"/>
<dbReference type="InterPro" id="IPR001245">
    <property type="entry name" value="Ser-Thr/Tyr_kinase_cat_dom"/>
</dbReference>
<evidence type="ECO:0000313" key="8">
    <source>
        <dbReference type="EMBL" id="EIE26066.1"/>
    </source>
</evidence>
<dbReference type="EMBL" id="AGSI01000003">
    <property type="protein sequence ID" value="EIE26066.1"/>
    <property type="molecule type" value="Genomic_DNA"/>
</dbReference>
<dbReference type="SMART" id="SM00091">
    <property type="entry name" value="PAS"/>
    <property type="match status" value="1"/>
</dbReference>
<dbReference type="PANTHER" id="PTHR44329">
    <property type="entry name" value="SERINE/THREONINE-PROTEIN KINASE TNNI3K-RELATED"/>
    <property type="match status" value="1"/>
</dbReference>
<dbReference type="PROSITE" id="PS00107">
    <property type="entry name" value="PROTEIN_KINASE_ATP"/>
    <property type="match status" value="1"/>
</dbReference>
<evidence type="ECO:0000259" key="7">
    <source>
        <dbReference type="PROSITE" id="PS50112"/>
    </source>
</evidence>
<feature type="region of interest" description="Disordered" evidence="5">
    <location>
        <begin position="1"/>
        <end position="22"/>
    </location>
</feature>
<dbReference type="SUPFAM" id="SSF56112">
    <property type="entry name" value="Protein kinase-like (PK-like)"/>
    <property type="match status" value="1"/>
</dbReference>
<dbReference type="AlphaFoldDB" id="I0Z5Z7"/>
<name>I0Z5Z7_COCSC</name>
<dbReference type="InterPro" id="IPR000719">
    <property type="entry name" value="Prot_kinase_dom"/>
</dbReference>
<dbReference type="SMART" id="SM00065">
    <property type="entry name" value="GAF"/>
    <property type="match status" value="1"/>
</dbReference>
<dbReference type="Gene3D" id="3.30.450.40">
    <property type="match status" value="1"/>
</dbReference>
<dbReference type="GeneID" id="17044070"/>
<dbReference type="STRING" id="574566.I0Z5Z7"/>
<protein>
    <submittedName>
        <fullName evidence="8">Kinase-like protein</fullName>
    </submittedName>
</protein>
<feature type="domain" description="Protein kinase" evidence="6">
    <location>
        <begin position="484"/>
        <end position="792"/>
    </location>
</feature>
<reference evidence="8 9" key="1">
    <citation type="journal article" date="2012" name="Genome Biol.">
        <title>The genome of the polar eukaryotic microalga coccomyxa subellipsoidea reveals traits of cold adaptation.</title>
        <authorList>
            <person name="Blanc G."/>
            <person name="Agarkova I."/>
            <person name="Grimwood J."/>
            <person name="Kuo A."/>
            <person name="Brueggeman A."/>
            <person name="Dunigan D."/>
            <person name="Gurnon J."/>
            <person name="Ladunga I."/>
            <person name="Lindquist E."/>
            <person name="Lucas S."/>
            <person name="Pangilinan J."/>
            <person name="Proschold T."/>
            <person name="Salamov A."/>
            <person name="Schmutz J."/>
            <person name="Weeks D."/>
            <person name="Yamada T."/>
            <person name="Claverie J.M."/>
            <person name="Grigoriev I."/>
            <person name="Van Etten J."/>
            <person name="Lomsadze A."/>
            <person name="Borodovsky M."/>
        </authorList>
    </citation>
    <scope>NUCLEOTIDE SEQUENCE [LARGE SCALE GENOMIC DNA]</scope>
    <source>
        <strain evidence="8 9">C-169</strain>
    </source>
</reference>
<feature type="domain" description="PAS" evidence="7">
    <location>
        <begin position="312"/>
        <end position="387"/>
    </location>
</feature>
<keyword evidence="1" id="KW-0600">Photoreceptor protein</keyword>
<evidence type="ECO:0000313" key="9">
    <source>
        <dbReference type="Proteomes" id="UP000007264"/>
    </source>
</evidence>
<dbReference type="InterPro" id="IPR029016">
    <property type="entry name" value="GAF-like_dom_sf"/>
</dbReference>
<comment type="caution">
    <text evidence="8">The sequence shown here is derived from an EMBL/GenBank/DDBJ whole genome shotgun (WGS) entry which is preliminary data.</text>
</comment>
<dbReference type="InterPro" id="IPR051681">
    <property type="entry name" value="Ser/Thr_Kinases-Pseudokinases"/>
</dbReference>
<keyword evidence="4" id="KW-0547">Nucleotide-binding</keyword>
<evidence type="ECO:0000256" key="5">
    <source>
        <dbReference type="SAM" id="MobiDB-lite"/>
    </source>
</evidence>
<evidence type="ECO:0000259" key="6">
    <source>
        <dbReference type="PROSITE" id="PS50011"/>
    </source>
</evidence>
<dbReference type="GO" id="GO:0009881">
    <property type="term" value="F:photoreceptor activity"/>
    <property type="evidence" value="ECO:0007669"/>
    <property type="project" value="UniProtKB-KW"/>
</dbReference>
<dbReference type="PROSITE" id="PS50112">
    <property type="entry name" value="PAS"/>
    <property type="match status" value="1"/>
</dbReference>
<keyword evidence="4" id="KW-0067">ATP-binding</keyword>
<accession>I0Z5Z7</accession>
<feature type="compositionally biased region" description="Polar residues" evidence="5">
    <location>
        <begin position="566"/>
        <end position="579"/>
    </location>
</feature>
<evidence type="ECO:0000256" key="4">
    <source>
        <dbReference type="PROSITE-ProRule" id="PRU10141"/>
    </source>
</evidence>
<dbReference type="RefSeq" id="XP_005650610.1">
    <property type="nucleotide sequence ID" value="XM_005650553.1"/>
</dbReference>
<dbReference type="PROSITE" id="PS00109">
    <property type="entry name" value="PROTEIN_KINASE_TYR"/>
    <property type="match status" value="1"/>
</dbReference>
<keyword evidence="1" id="KW-0157">Chromophore</keyword>
<feature type="binding site" evidence="4">
    <location>
        <position position="511"/>
    </location>
    <ligand>
        <name>ATP</name>
        <dbReference type="ChEBI" id="CHEBI:30616"/>
    </ligand>
</feature>
<keyword evidence="3" id="KW-0675">Receptor</keyword>
<keyword evidence="2" id="KW-0716">Sensory transduction</keyword>
<dbReference type="InterPro" id="IPR008266">
    <property type="entry name" value="Tyr_kinase_AS"/>
</dbReference>
<sequence>MGQACSCMSDSSPGGHADEGAAVVRPGKGQLYALDRGSAKEEMLDGAINSVLKEQAKATKPGLVQPTAGEAVIEDFDAQPKRTAVFDLDAVELRDRCDSAYTPHVVPFENMSPISDGRSCQESQKGLPYETVNLGPPKPPCNDDRVATIRALDCSDGPPDPQIEHIIQLACTVFGTSNALVALLDSERIIIRNGSGMFAPGDFPWRYSFCGYTLTPQNPTTMVIEDAHKDARFKDNVFVNGDPPVRFYCGTPLVASNGHRLGTLCFADHEPHSFDAERCNILNNMAELCVREIERDYMLRQQSQQPSELELLNAGMKRALEAFQEAILMVDASSQDTWTVLHVNSAFLQQTGFKRNAVVKGDFWEVFGMKDSAEVPETVRETALLGKEFTISNLVIRDSASLDPAAASAAPGRLFNMGFRPANRDQLDDNMLAIGVPSYMPSSKKSGRGLYFVSMREAAAITSINSTCSSLGECNLRDPPFADLELGTLLGKGGYGSVYRGSYKEQRCAVKVIEDLNAITMIDGKPLEAVITEGMRHPNIVNTIAHTVQHAPAPPPRQPRTHDSAHSTLHSSPGTSTTPRKAPKGLQSEGVAWLLLEYCDMGCLQEGIDKGWLREERSLTSAEGVPCMATILAVALEIASGMAFLHERDVVHGDLTGGNILLTSSAEQAHGFTAKVADFGLARNLAITSKVETRTYGTITHMPRELLCNGVLSKAADVYAFGVLLWEMMAGCRAWASMKHAQVMHCIVVEQRSLVFPPHAPADYAAFAERCLSHEPAERPSFEQACAEIAALQAKLA</sequence>